<dbReference type="GO" id="GO:0071555">
    <property type="term" value="P:cell wall organization"/>
    <property type="evidence" value="ECO:0007669"/>
    <property type="project" value="UniProtKB-KW"/>
</dbReference>
<comment type="catalytic activity">
    <reaction evidence="5">
        <text>UDP-N-acetyl-alpha-D-mannosamine + N-acetyl-alpha-D-glucosaminyl-di-trans,octa-cis-undecaprenyl diphosphate = N-acetyl-beta-D-mannosaminyl-(1-&gt;4)-N-acetyl-alpha-D-glucosaminyl di-trans,octa-cis-undecaprenyl diphosphate + UDP + H(+)</text>
        <dbReference type="Rhea" id="RHEA:16053"/>
        <dbReference type="ChEBI" id="CHEBI:15378"/>
        <dbReference type="ChEBI" id="CHEBI:58223"/>
        <dbReference type="ChEBI" id="CHEBI:62959"/>
        <dbReference type="ChEBI" id="CHEBI:68623"/>
        <dbReference type="ChEBI" id="CHEBI:132210"/>
        <dbReference type="EC" id="2.4.1.187"/>
    </reaction>
</comment>
<evidence type="ECO:0000313" key="6">
    <source>
        <dbReference type="EMBL" id="KRM52806.1"/>
    </source>
</evidence>
<dbReference type="InterPro" id="IPR034714">
    <property type="entry name" value="TagA_TarA"/>
</dbReference>
<comment type="pathway">
    <text evidence="5">Cell wall biogenesis; teichoic acid biosynthesis.</text>
</comment>
<evidence type="ECO:0000256" key="4">
    <source>
        <dbReference type="ARBA" id="ARBA00023316"/>
    </source>
</evidence>
<dbReference type="Proteomes" id="UP000051291">
    <property type="component" value="Unassembled WGS sequence"/>
</dbReference>
<dbReference type="NCBIfam" id="TIGR00696">
    <property type="entry name" value="wecG_tagA_cpsF"/>
    <property type="match status" value="1"/>
</dbReference>
<accession>A0A0R1ZMU4</accession>
<evidence type="ECO:0000256" key="3">
    <source>
        <dbReference type="ARBA" id="ARBA00022944"/>
    </source>
</evidence>
<dbReference type="EMBL" id="AYYZ01000014">
    <property type="protein sequence ID" value="KRM52806.1"/>
    <property type="molecule type" value="Genomic_DNA"/>
</dbReference>
<dbReference type="RefSeq" id="WP_057906420.1">
    <property type="nucleotide sequence ID" value="NZ_AYYZ01000014.1"/>
</dbReference>
<dbReference type="PANTHER" id="PTHR34136">
    <property type="match status" value="1"/>
</dbReference>
<keyword evidence="2 5" id="KW-0808">Transferase</keyword>
<dbReference type="CDD" id="cd06533">
    <property type="entry name" value="Glyco_transf_WecG_TagA"/>
    <property type="match status" value="1"/>
</dbReference>
<name>A0A0R1ZMU4_9LACO</name>
<organism evidence="6 7">
    <name type="scientific">Ligilactobacillus araffinosus DSM 20653</name>
    <dbReference type="NCBI Taxonomy" id="1423820"/>
    <lineage>
        <taxon>Bacteria</taxon>
        <taxon>Bacillati</taxon>
        <taxon>Bacillota</taxon>
        <taxon>Bacilli</taxon>
        <taxon>Lactobacillales</taxon>
        <taxon>Lactobacillaceae</taxon>
        <taxon>Ligilactobacillus</taxon>
    </lineage>
</organism>
<comment type="caution">
    <text evidence="6">The sequence shown here is derived from an EMBL/GenBank/DDBJ whole genome shotgun (WGS) entry which is preliminary data.</text>
</comment>
<evidence type="ECO:0000256" key="2">
    <source>
        <dbReference type="ARBA" id="ARBA00022679"/>
    </source>
</evidence>
<reference evidence="6 7" key="1">
    <citation type="journal article" date="2015" name="Genome Announc.">
        <title>Expanding the biotechnology potential of lactobacilli through comparative genomics of 213 strains and associated genera.</title>
        <authorList>
            <person name="Sun Z."/>
            <person name="Harris H.M."/>
            <person name="McCann A."/>
            <person name="Guo C."/>
            <person name="Argimon S."/>
            <person name="Zhang W."/>
            <person name="Yang X."/>
            <person name="Jeffery I.B."/>
            <person name="Cooney J.C."/>
            <person name="Kagawa T.F."/>
            <person name="Liu W."/>
            <person name="Song Y."/>
            <person name="Salvetti E."/>
            <person name="Wrobel A."/>
            <person name="Rasinkangas P."/>
            <person name="Parkhill J."/>
            <person name="Rea M.C."/>
            <person name="O'Sullivan O."/>
            <person name="Ritari J."/>
            <person name="Douillard F.P."/>
            <person name="Paul Ross R."/>
            <person name="Yang R."/>
            <person name="Briner A.E."/>
            <person name="Felis G.E."/>
            <person name="de Vos W.M."/>
            <person name="Barrangou R."/>
            <person name="Klaenhammer T.R."/>
            <person name="Caufield P.W."/>
            <person name="Cui Y."/>
            <person name="Zhang H."/>
            <person name="O'Toole P.W."/>
        </authorList>
    </citation>
    <scope>NUCLEOTIDE SEQUENCE [LARGE SCALE GENOMIC DNA]</scope>
    <source>
        <strain evidence="6 7">DSM 20653</strain>
    </source>
</reference>
<keyword evidence="7" id="KW-1185">Reference proteome</keyword>
<comment type="similarity">
    <text evidence="5">Belongs to the glycosyltransferase 26 family. TagA/TarA subfamily.</text>
</comment>
<keyword evidence="4 5" id="KW-0961">Cell wall biogenesis/degradation</keyword>
<dbReference type="EC" id="2.4.1.187" evidence="5"/>
<sequence length="243" mass="27915">MTRSKVNILGIEFDNFTQKEFVCQLIADNRQHLNRFVVTANPEIVLAATRDPHYQQIINHADYVTADGIGIVKGAKILGTPLAERVTGFDTMQALLRSANQNQKKVYFLGGKPAVISALKNVIKEKYPHLIIAGMHDGYFNDEEPIIHEIQQTQPDFVFVALGFPKQDFFIAHHRSVANSIWMGVGGSFDVLIGNVQRAPEFWINHHIEWLFRLIQEPTRFKRMLALPRYLFRVYQQKSKQKK</sequence>
<dbReference type="AlphaFoldDB" id="A0A0R1ZMU4"/>
<evidence type="ECO:0000256" key="1">
    <source>
        <dbReference type="ARBA" id="ARBA00022676"/>
    </source>
</evidence>
<dbReference type="STRING" id="1423820.FC64_GL000270"/>
<dbReference type="Pfam" id="PF03808">
    <property type="entry name" value="Glyco_tran_WecG"/>
    <property type="match status" value="1"/>
</dbReference>
<gene>
    <name evidence="6" type="ORF">FC64_GL000270</name>
</gene>
<comment type="function">
    <text evidence="5">Catalyzes the conversion of GlcNAc-PP-undecaprenol into ManNAc-GlcNAc-PP-undecaprenol, the first committed lipid intermediate in the de novo synthesis of teichoic acid.</text>
</comment>
<dbReference type="GO" id="GO:0019350">
    <property type="term" value="P:teichoic acid biosynthetic process"/>
    <property type="evidence" value="ECO:0007669"/>
    <property type="project" value="UniProtKB-UniRule"/>
</dbReference>
<proteinExistence type="inferred from homology"/>
<evidence type="ECO:0000313" key="7">
    <source>
        <dbReference type="Proteomes" id="UP000051291"/>
    </source>
</evidence>
<dbReference type="HAMAP" id="MF_02070">
    <property type="entry name" value="TagA_TarA"/>
    <property type="match status" value="1"/>
</dbReference>
<dbReference type="GO" id="GO:0047244">
    <property type="term" value="F:N-acetylglucosaminyldiphosphoundecaprenol N-acetyl-beta-D-mannosaminyltransferase activity"/>
    <property type="evidence" value="ECO:0007669"/>
    <property type="project" value="UniProtKB-UniRule"/>
</dbReference>
<dbReference type="InterPro" id="IPR004629">
    <property type="entry name" value="WecG_TagA_CpsF"/>
</dbReference>
<dbReference type="PATRIC" id="fig|1423820.4.peg.272"/>
<keyword evidence="1 5" id="KW-0328">Glycosyltransferase</keyword>
<keyword evidence="3 5" id="KW-0777">Teichoic acid biosynthesis</keyword>
<protein>
    <recommendedName>
        <fullName evidence="5">N-acetylglucosaminyldiphosphoundecaprenol N-acetyl-beta-D-mannosaminyltransferase</fullName>
        <ecNumber evidence="5">2.4.1.187</ecNumber>
    </recommendedName>
    <alternativeName>
        <fullName evidence="5">N-acetylmannosaminyltransferase</fullName>
    </alternativeName>
    <alternativeName>
        <fullName evidence="5">UDP-N-acetylmannosamine transferase</fullName>
    </alternativeName>
    <alternativeName>
        <fullName evidence="5">UDP-N-acetylmannosamine:N-acetylglucosaminyl pyrophosphorylundecaprenol N-acetylmannosaminyltransferase</fullName>
    </alternativeName>
</protein>
<dbReference type="PANTHER" id="PTHR34136:SF1">
    <property type="entry name" value="UDP-N-ACETYL-D-MANNOSAMINURONIC ACID TRANSFERASE"/>
    <property type="match status" value="1"/>
</dbReference>
<dbReference type="UniPathway" id="UPA00632"/>
<evidence type="ECO:0000256" key="5">
    <source>
        <dbReference type="HAMAP-Rule" id="MF_02070"/>
    </source>
</evidence>